<protein>
    <submittedName>
        <fullName evidence="2">Uncharacterized protein</fullName>
    </submittedName>
</protein>
<feature type="compositionally biased region" description="Low complexity" evidence="1">
    <location>
        <begin position="93"/>
        <end position="132"/>
    </location>
</feature>
<dbReference type="EnsemblProtists" id="PYU1_T005617">
    <property type="protein sequence ID" value="PYU1_T005617"/>
    <property type="gene ID" value="PYU1_G005606"/>
</dbReference>
<dbReference type="VEuPathDB" id="FungiDB:PYU1_G005606"/>
<accession>K3WKX5</accession>
<name>K3WKX5_GLOUD</name>
<feature type="region of interest" description="Disordered" evidence="1">
    <location>
        <begin position="1"/>
        <end position="174"/>
    </location>
</feature>
<dbReference type="EMBL" id="GL376573">
    <property type="status" value="NOT_ANNOTATED_CDS"/>
    <property type="molecule type" value="Genomic_DNA"/>
</dbReference>
<evidence type="ECO:0000313" key="3">
    <source>
        <dbReference type="Proteomes" id="UP000019132"/>
    </source>
</evidence>
<feature type="compositionally biased region" description="Low complexity" evidence="1">
    <location>
        <begin position="50"/>
        <end position="71"/>
    </location>
</feature>
<dbReference type="Proteomes" id="UP000019132">
    <property type="component" value="Unassembled WGS sequence"/>
</dbReference>
<reference evidence="3" key="1">
    <citation type="journal article" date="2010" name="Genome Biol.">
        <title>Genome sequence of the necrotrophic plant pathogen Pythium ultimum reveals original pathogenicity mechanisms and effector repertoire.</title>
        <authorList>
            <person name="Levesque C.A."/>
            <person name="Brouwer H."/>
            <person name="Cano L."/>
            <person name="Hamilton J.P."/>
            <person name="Holt C."/>
            <person name="Huitema E."/>
            <person name="Raffaele S."/>
            <person name="Robideau G.P."/>
            <person name="Thines M."/>
            <person name="Win J."/>
            <person name="Zerillo M.M."/>
            <person name="Beakes G.W."/>
            <person name="Boore J.L."/>
            <person name="Busam D."/>
            <person name="Dumas B."/>
            <person name="Ferriera S."/>
            <person name="Fuerstenberg S.I."/>
            <person name="Gachon C.M."/>
            <person name="Gaulin E."/>
            <person name="Govers F."/>
            <person name="Grenville-Briggs L."/>
            <person name="Horner N."/>
            <person name="Hostetler J."/>
            <person name="Jiang R.H."/>
            <person name="Johnson J."/>
            <person name="Krajaejun T."/>
            <person name="Lin H."/>
            <person name="Meijer H.J."/>
            <person name="Moore B."/>
            <person name="Morris P."/>
            <person name="Phuntmart V."/>
            <person name="Puiu D."/>
            <person name="Shetty J."/>
            <person name="Stajich J.E."/>
            <person name="Tripathy S."/>
            <person name="Wawra S."/>
            <person name="van West P."/>
            <person name="Whitty B.R."/>
            <person name="Coutinho P.M."/>
            <person name="Henrissat B."/>
            <person name="Martin F."/>
            <person name="Thomas P.D."/>
            <person name="Tyler B.M."/>
            <person name="De Vries R.P."/>
            <person name="Kamoun S."/>
            <person name="Yandell M."/>
            <person name="Tisserat N."/>
            <person name="Buell C.R."/>
        </authorList>
    </citation>
    <scope>NUCLEOTIDE SEQUENCE</scope>
    <source>
        <strain evidence="3">DAOM:BR144</strain>
    </source>
</reference>
<sequence>MVRDEQHEAPRRGRPKRTPVTAHGPPSSNMPVAAPPHQPNPKSRMEMMLAAVTTAEAAAAANPYPAASQSASVPQYAPPSQFQQAPPTQVYHSYPVYQPQQAYQQQQQPEPTYYQQQSQQQPPAHQQQSSSSDKVKRKRAKKTRDDISEWTATPQSHPPQVAPTSTETHHNGMSISSLMAAPHSISNLTTTMEGDHTAPPPPTFPMPVAASSGLHVRAPAVAAATSLSSILSSSPAGATS</sequence>
<dbReference type="HOGENOM" id="CLU_1158996_0_0_1"/>
<keyword evidence="3" id="KW-1185">Reference proteome</keyword>
<reference evidence="2" key="3">
    <citation type="submission" date="2015-02" db="UniProtKB">
        <authorList>
            <consortium name="EnsemblProtists"/>
        </authorList>
    </citation>
    <scope>IDENTIFICATION</scope>
    <source>
        <strain evidence="2">DAOM BR144</strain>
    </source>
</reference>
<feature type="compositionally biased region" description="Basic and acidic residues" evidence="1">
    <location>
        <begin position="1"/>
        <end position="11"/>
    </location>
</feature>
<feature type="compositionally biased region" description="Polar residues" evidence="1">
    <location>
        <begin position="78"/>
        <end position="91"/>
    </location>
</feature>
<feature type="compositionally biased region" description="Polar residues" evidence="1">
    <location>
        <begin position="162"/>
        <end position="174"/>
    </location>
</feature>
<dbReference type="InParanoid" id="K3WKX5"/>
<organism evidence="2 3">
    <name type="scientific">Globisporangium ultimum (strain ATCC 200006 / CBS 805.95 / DAOM BR144)</name>
    <name type="common">Pythium ultimum</name>
    <dbReference type="NCBI Taxonomy" id="431595"/>
    <lineage>
        <taxon>Eukaryota</taxon>
        <taxon>Sar</taxon>
        <taxon>Stramenopiles</taxon>
        <taxon>Oomycota</taxon>
        <taxon>Peronosporomycetes</taxon>
        <taxon>Pythiales</taxon>
        <taxon>Pythiaceae</taxon>
        <taxon>Globisporangium</taxon>
    </lineage>
</organism>
<reference evidence="3" key="2">
    <citation type="submission" date="2010-04" db="EMBL/GenBank/DDBJ databases">
        <authorList>
            <person name="Buell R."/>
            <person name="Hamilton J."/>
            <person name="Hostetler J."/>
        </authorList>
    </citation>
    <scope>NUCLEOTIDE SEQUENCE [LARGE SCALE GENOMIC DNA]</scope>
    <source>
        <strain evidence="3">DAOM:BR144</strain>
    </source>
</reference>
<dbReference type="AlphaFoldDB" id="K3WKX5"/>
<evidence type="ECO:0000256" key="1">
    <source>
        <dbReference type="SAM" id="MobiDB-lite"/>
    </source>
</evidence>
<feature type="region of interest" description="Disordered" evidence="1">
    <location>
        <begin position="189"/>
        <end position="209"/>
    </location>
</feature>
<evidence type="ECO:0000313" key="2">
    <source>
        <dbReference type="EnsemblProtists" id="PYU1_T005617"/>
    </source>
</evidence>
<proteinExistence type="predicted"/>